<dbReference type="EMBL" id="LQZT01000001">
    <property type="protein sequence ID" value="OCW59566.1"/>
    <property type="molecule type" value="Genomic_DNA"/>
</dbReference>
<evidence type="ECO:0000256" key="6">
    <source>
        <dbReference type="SAM" id="Phobius"/>
    </source>
</evidence>
<keyword evidence="5 6" id="KW-0472">Membrane</keyword>
<evidence type="ECO:0000256" key="4">
    <source>
        <dbReference type="ARBA" id="ARBA00022989"/>
    </source>
</evidence>
<dbReference type="GO" id="GO:0005886">
    <property type="term" value="C:plasma membrane"/>
    <property type="evidence" value="ECO:0007669"/>
    <property type="project" value="UniProtKB-SubCell"/>
</dbReference>
<evidence type="ECO:0000313" key="7">
    <source>
        <dbReference type="EMBL" id="OCW59566.1"/>
    </source>
</evidence>
<evidence type="ECO:0000256" key="5">
    <source>
        <dbReference type="ARBA" id="ARBA00023136"/>
    </source>
</evidence>
<dbReference type="GO" id="GO:0015171">
    <property type="term" value="F:amino acid transmembrane transporter activity"/>
    <property type="evidence" value="ECO:0007669"/>
    <property type="project" value="TreeGrafter"/>
</dbReference>
<feature type="transmembrane region" description="Helical" evidence="6">
    <location>
        <begin position="139"/>
        <end position="165"/>
    </location>
</feature>
<feature type="transmembrane region" description="Helical" evidence="6">
    <location>
        <begin position="111"/>
        <end position="132"/>
    </location>
</feature>
<dbReference type="Pfam" id="PF01810">
    <property type="entry name" value="LysE"/>
    <property type="match status" value="1"/>
</dbReference>
<evidence type="ECO:0000256" key="2">
    <source>
        <dbReference type="ARBA" id="ARBA00022475"/>
    </source>
</evidence>
<organism evidence="7 8">
    <name type="scientific">Hoeflea olei</name>
    <dbReference type="NCBI Taxonomy" id="1480615"/>
    <lineage>
        <taxon>Bacteria</taxon>
        <taxon>Pseudomonadati</taxon>
        <taxon>Pseudomonadota</taxon>
        <taxon>Alphaproteobacteria</taxon>
        <taxon>Hyphomicrobiales</taxon>
        <taxon>Rhizobiaceae</taxon>
        <taxon>Hoeflea</taxon>
    </lineage>
</organism>
<comment type="subcellular location">
    <subcellularLocation>
        <location evidence="1">Cell membrane</location>
        <topology evidence="1">Multi-pass membrane protein</topology>
    </subcellularLocation>
</comment>
<name>A0A1C1Z1K3_9HYPH</name>
<evidence type="ECO:0000256" key="3">
    <source>
        <dbReference type="ARBA" id="ARBA00022692"/>
    </source>
</evidence>
<feature type="transmembrane region" description="Helical" evidence="6">
    <location>
        <begin position="44"/>
        <end position="67"/>
    </location>
</feature>
<protein>
    <submittedName>
        <fullName evidence="7">Lysine transporter LysE</fullName>
    </submittedName>
</protein>
<feature type="transmembrane region" description="Helical" evidence="6">
    <location>
        <begin position="74"/>
        <end position="91"/>
    </location>
</feature>
<gene>
    <name evidence="7" type="ORF">AWJ14_11195</name>
</gene>
<dbReference type="InterPro" id="IPR001123">
    <property type="entry name" value="LeuE-type"/>
</dbReference>
<feature type="transmembrane region" description="Helical" evidence="6">
    <location>
        <begin position="177"/>
        <end position="196"/>
    </location>
</feature>
<dbReference type="PANTHER" id="PTHR30086">
    <property type="entry name" value="ARGININE EXPORTER PROTEIN ARGO"/>
    <property type="match status" value="1"/>
</dbReference>
<sequence>MDTTTLTALALYAFVMTITPGPNNLMLTTSGLIFGMTRTWPHILGIPFGVAVQLAAVGAGLGAVFALEPRIQTGLKLVGTLYLLWLAFKLWRAAEVSDASLAKPVSFFQAAAFQFVNPKAWLIAVTVIAAFIKPGETYVAQLLLTSVMFTVIGIPCLAMWAAFGAGLRQVLHDPSKLLLINRTMAALAALTAGLFWL</sequence>
<evidence type="ECO:0000256" key="1">
    <source>
        <dbReference type="ARBA" id="ARBA00004651"/>
    </source>
</evidence>
<keyword evidence="4 6" id="KW-1133">Transmembrane helix</keyword>
<dbReference type="PANTHER" id="PTHR30086:SF20">
    <property type="entry name" value="ARGININE EXPORTER PROTEIN ARGO-RELATED"/>
    <property type="match status" value="1"/>
</dbReference>
<keyword evidence="2" id="KW-1003">Cell membrane</keyword>
<proteinExistence type="predicted"/>
<accession>A0A1C1Z1K3</accession>
<dbReference type="AlphaFoldDB" id="A0A1C1Z1K3"/>
<dbReference type="OrthoDB" id="9812084at2"/>
<dbReference type="RefSeq" id="WP_066174542.1">
    <property type="nucleotide sequence ID" value="NZ_LQZT01000001.1"/>
</dbReference>
<dbReference type="Proteomes" id="UP000094795">
    <property type="component" value="Unassembled WGS sequence"/>
</dbReference>
<reference evidence="7 8" key="1">
    <citation type="submission" date="2015-12" db="EMBL/GenBank/DDBJ databases">
        <authorList>
            <person name="Shamseldin A."/>
            <person name="Moawad H."/>
            <person name="Abd El-Rahim W.M."/>
            <person name="Sadowsky M.J."/>
        </authorList>
    </citation>
    <scope>NUCLEOTIDE SEQUENCE [LARGE SCALE GENOMIC DNA]</scope>
    <source>
        <strain evidence="7 8">JC234</strain>
    </source>
</reference>
<comment type="caution">
    <text evidence="7">The sequence shown here is derived from an EMBL/GenBank/DDBJ whole genome shotgun (WGS) entry which is preliminary data.</text>
</comment>
<keyword evidence="8" id="KW-1185">Reference proteome</keyword>
<evidence type="ECO:0000313" key="8">
    <source>
        <dbReference type="Proteomes" id="UP000094795"/>
    </source>
</evidence>
<dbReference type="STRING" id="1480615.AWJ14_11195"/>
<keyword evidence="3 6" id="KW-0812">Transmembrane</keyword>
<dbReference type="GO" id="GO:0033228">
    <property type="term" value="P:cysteine export across plasma membrane"/>
    <property type="evidence" value="ECO:0007669"/>
    <property type="project" value="TreeGrafter"/>
</dbReference>